<dbReference type="Pfam" id="PF26573">
    <property type="entry name" value="TPR_Epg5_2"/>
    <property type="match status" value="1"/>
</dbReference>
<feature type="region of interest" description="Disordered" evidence="3">
    <location>
        <begin position="2479"/>
        <end position="2526"/>
    </location>
</feature>
<evidence type="ECO:0000256" key="3">
    <source>
        <dbReference type="SAM" id="MobiDB-lite"/>
    </source>
</evidence>
<dbReference type="InterPro" id="IPR058750">
    <property type="entry name" value="TPR_Epg5"/>
</dbReference>
<proteinExistence type="inferred from homology"/>
<evidence type="ECO:0000256" key="2">
    <source>
        <dbReference type="ARBA" id="ARBA00023006"/>
    </source>
</evidence>
<protein>
    <recommendedName>
        <fullName evidence="8">Ectopic P granules protein 5 homolog</fullName>
    </recommendedName>
</protein>
<feature type="domain" description="Epg5-like TPR" evidence="5">
    <location>
        <begin position="1200"/>
        <end position="1392"/>
    </location>
</feature>
<comment type="caution">
    <text evidence="6">The sequence shown here is derived from an EMBL/GenBank/DDBJ whole genome shotgun (WGS) entry which is preliminary data.</text>
</comment>
<organism evidence="6 7">
    <name type="scientific">Trichogramma kaykai</name>
    <dbReference type="NCBI Taxonomy" id="54128"/>
    <lineage>
        <taxon>Eukaryota</taxon>
        <taxon>Metazoa</taxon>
        <taxon>Ecdysozoa</taxon>
        <taxon>Arthropoda</taxon>
        <taxon>Hexapoda</taxon>
        <taxon>Insecta</taxon>
        <taxon>Pterygota</taxon>
        <taxon>Neoptera</taxon>
        <taxon>Endopterygota</taxon>
        <taxon>Hymenoptera</taxon>
        <taxon>Apocrita</taxon>
        <taxon>Proctotrupomorpha</taxon>
        <taxon>Chalcidoidea</taxon>
        <taxon>Trichogrammatidae</taxon>
        <taxon>Trichogramma</taxon>
    </lineage>
</organism>
<feature type="compositionally biased region" description="Low complexity" evidence="3">
    <location>
        <begin position="1416"/>
        <end position="1432"/>
    </location>
</feature>
<reference evidence="6 7" key="1">
    <citation type="journal article" date="2024" name="bioRxiv">
        <title>A reference genome for Trichogramma kaykai: A tiny desert-dwelling parasitoid wasp with competing sex-ratio distorters.</title>
        <authorList>
            <person name="Culotta J."/>
            <person name="Lindsey A.R."/>
        </authorList>
    </citation>
    <scope>NUCLEOTIDE SEQUENCE [LARGE SCALE GENOMIC DNA]</scope>
    <source>
        <strain evidence="6 7">KSX58</strain>
    </source>
</reference>
<keyword evidence="7" id="KW-1185">Reference proteome</keyword>
<evidence type="ECO:0000259" key="4">
    <source>
        <dbReference type="Pfam" id="PF26103"/>
    </source>
</evidence>
<sequence>MEKQRPRQKKKEHSLSLAIDCNIPDAPTLEEFECLLGESPSNYPKGEGIENMESELHSAAIDTSIYEKEDTRILIEDAEEEVNLNTLMDKAEIISVDEVDTVTPIQNTQDVLPVVPSAPEIEDLERSVEETIASVSAMDLESTPTAPIMDNISYNLTVSYLVPQNYQKPVDMSKSDYSPRKTMSISTIQKTVKPFTEAQLTALYSNQELSVVESFVNEFVEFQLCSHAVRQQHKLHELLMSYLRVRNNLIVNAHEMENLKIACKETQKQLWCLDKATVTESGECQDGNPVSATHEYSVAHFNQQTLVALTRNLSAIKESLHNVQALHGYEAEILRLQIDHYIQRVCISCKEFANLTANAPVCLTDYQHSSHTMPQLVELRMCITILFNFQRKILKDNKFVIDTRDWLSKLIAVLLRVATWQDHLFILSHILRCPGGVASWARSFVQVPVAQRKCSISASPLNDPYLDHIVATLAVILMPVKEREQFLEQVQLSLQDTGTGESDTIWVMLDEEGEEDEDIANTGANLSEMDLICILHQIPLSKLFELALHIDPSASSEQNRNTITEHHMLRLFSFSTVIIRLLKRGLKTYDSPRYRQLAKRLSALIRDVVQYVSDLWESFEKQKVTDPTMLSRLYIEYDCFFLRAVLCIFSSRRLGAWQYLAAIPYRIVSLTTLWQIFYILHTDSVPNDLLDPDAVAGWEMDLNSASARKIFEEKLSHLPGDESYFLLTTFANMAMARTYQDYEFVRAATIDLFQIGFLSAMTQDSCSKDARSLLSNLTIKYPSLLSDILVKLKDNFESVGKLSLYLFTELSINQWVPKDDDLRILSNWLHHFPLNSTESHLARLIISHLNWGFDAYDNLYLPLEFHRQMALLIVELTIKYVPENTPAQTASILSESVKQVSSIVRPQSNEQAFSHWAWDTLARLRLHQLEQSDSVCQYSISYPSQAFSSVPDLEADAKLEILVNGIRDKQPVACYVAIRMTLMGHSVPLICNKGFELLQTLQTYYKYKQLIITLNSLVPLFLDCPESLIKHEKFISVIASLIQADKTYMKMAKNFISPDFPGPILKSFASMIEFQLQCHKRFCLSDPDALVKLWLNTFVLLPDWNRDQGIMYIMDILVRASFFHLGARAATENIFQDLFSLAISGSNENISTTRSGGSGFGSLFSWATGGAQSPSLLSNCSSQSVWLAYQILRIEQFEREIKTGLWRELLRELGLQTKSSLDSVLKKTCAALKIPSFNSNSLAIYRWSQQALDTPMDHPLLPLLWQNLFTLYLARVPSSTGAVDKGGVGNKFFEGMINVSYMKKIKSRLLETTEYFQAKGESDLDDDKPITDERRIFYLDTAKFYKTLSLWLDEPRLQEAGLYLPALPPQYMSQKLVLILQNNQDQWLEYVDYESVKQSQFQLVQDWCNYSHQTLPNTPNTQQAPSQTPTTPLESADPIERISHRLNNYELPVAAPPLSKSIEVVPHVPRKTIYEPDALVGLVKPHLKLIMEYAQTFNLLISEHTAIDCSFLELVPTLYKDTESQVTLHALCDPAPSGQRRSRSGTPPIVHCAGAAVIRIKVLEARVSDGVDQMISQNRAEYENLLVKASQPPPHKVTQGCVFIDHLIALLEHELQANKTTENTSILRNVQQSGVKLFYHLVQFYTEEASLCPATKQLITTCVEKLGQLFVSGEESQGPRLLLTIIDRPYLGGLLGPHFTPVAGGASTFLQMYQTLVELSSGSNIDLCFVLLTKFDVGSWLNYRRPRLSERSTFIDLIMRALCNAGLNPEDDRLVLHELFRNHLRLVLLHDFPEHYGEVLTTVLRGSESQSLSIDVWRDLLGALSGRAKNSPMPLQGPKVREEIRRYATEQRLLSRQEIHDTAMLLGKHFMTERLQYGLYGLYPKYRIYNEPITTFLGMIGHALVVLTLQSDRGTLADQLCEKIWPVLSDMFAPWITPYWTRNLREPTAAWIQQLTDDRSVLLPWIITDGPFANRTMSMFVECIRFITDTMPASNRVLCYVWQFYVQNYAHPSIKDHILNVVHGNMLSLPWDKFNPTVVDVELMLKVIDQYLPDSHLFLGSIFFGVNWQQWMTELLASQQSPTLLTRVHVCLLNLFVKLSNEPNVRQNDRALKAVQDAERYSWHLVDAAAYDQVINWHVMSCDPRVVLITANSDVHPIDIAVHNLLKVVAAYDTTVVYFHPTTLKKRQMYVRSSVKLLVNCTTRHKNLVASNIQAFTLALSRMLDEMEAVVSTVSESQQIAEAGLLVTELLHSVNQSGVLAEQLRSSWAEWLLRRSGSSPVLLGILRVVGLAVAAPATLGEIMEAALEAYFKQNVVEETRPTWAAVLRVLQPIVPRQPPVESVLVSEGRVLALHAIFLKRLPSCTDIKEEGMLLTNLIEWISAIKPTEANEEKMPLLWAKALELIYRQCQYNESTVVAARALRALARTLMAVADDAGQGWNILGAIGLRKGSQLSHKCKFLSRALAVYCLAQLPESKPLTNPTSLDQGQSTSSTQLVRFTPHSPGVAPPRSDIESQASAEVRPSPEAVKAMQSLESLLGSKQYTELKNEIEQAIRIIRDSANSLHNSNEVCGALTAELYSQRYLHPITE</sequence>
<name>A0ABD2VWQ3_9HYME</name>
<dbReference type="EMBL" id="JBJJXI010000159">
    <property type="protein sequence ID" value="KAL3385165.1"/>
    <property type="molecule type" value="Genomic_DNA"/>
</dbReference>
<dbReference type="GO" id="GO:0006914">
    <property type="term" value="P:autophagy"/>
    <property type="evidence" value="ECO:0007669"/>
    <property type="project" value="UniProtKB-KW"/>
</dbReference>
<dbReference type="PANTHER" id="PTHR31139">
    <property type="entry name" value="ECTOPIC P GRANULES PROTEIN 5 HOMOLOG"/>
    <property type="match status" value="1"/>
</dbReference>
<evidence type="ECO:0000313" key="7">
    <source>
        <dbReference type="Proteomes" id="UP001627154"/>
    </source>
</evidence>
<dbReference type="PANTHER" id="PTHR31139:SF4">
    <property type="entry name" value="ECTOPIC P GRANULES PROTEIN 5 HOMOLOG"/>
    <property type="match status" value="1"/>
</dbReference>
<comment type="similarity">
    <text evidence="1">Belongs to the EPG5 family.</text>
</comment>
<dbReference type="InterPro" id="IPR051436">
    <property type="entry name" value="Autophagy-related_EPG5"/>
</dbReference>
<dbReference type="Pfam" id="PF26106">
    <property type="entry name" value="TPR_Epg5_C"/>
    <property type="match status" value="1"/>
</dbReference>
<evidence type="ECO:0000256" key="1">
    <source>
        <dbReference type="ARBA" id="ARBA00010948"/>
    </source>
</evidence>
<feature type="compositionally biased region" description="Polar residues" evidence="3">
    <location>
        <begin position="2479"/>
        <end position="2497"/>
    </location>
</feature>
<dbReference type="Pfam" id="PF26103">
    <property type="entry name" value="TPR_Epg5"/>
    <property type="match status" value="1"/>
</dbReference>
<keyword evidence="2" id="KW-0072">Autophagy</keyword>
<accession>A0ABD2VWQ3</accession>
<evidence type="ECO:0000313" key="6">
    <source>
        <dbReference type="EMBL" id="KAL3385165.1"/>
    </source>
</evidence>
<dbReference type="InterPro" id="IPR059030">
    <property type="entry name" value="TPR_Epg5_mid"/>
</dbReference>
<feature type="region of interest" description="Disordered" evidence="3">
    <location>
        <begin position="1414"/>
        <end position="1435"/>
    </location>
</feature>
<feature type="domain" description="Epg5-like central TPR repeats" evidence="4">
    <location>
        <begin position="1674"/>
        <end position="2068"/>
    </location>
</feature>
<evidence type="ECO:0008006" key="8">
    <source>
        <dbReference type="Google" id="ProtNLM"/>
    </source>
</evidence>
<evidence type="ECO:0000259" key="5">
    <source>
        <dbReference type="Pfam" id="PF26573"/>
    </source>
</evidence>
<gene>
    <name evidence="6" type="ORF">TKK_019164</name>
</gene>
<dbReference type="Proteomes" id="UP001627154">
    <property type="component" value="Unassembled WGS sequence"/>
</dbReference>